<organism evidence="1 2">
    <name type="scientific">Populus trichocarpa</name>
    <name type="common">Western balsam poplar</name>
    <name type="synonym">Populus balsamifera subsp. trichocarpa</name>
    <dbReference type="NCBI Taxonomy" id="3694"/>
    <lineage>
        <taxon>Eukaryota</taxon>
        <taxon>Viridiplantae</taxon>
        <taxon>Streptophyta</taxon>
        <taxon>Embryophyta</taxon>
        <taxon>Tracheophyta</taxon>
        <taxon>Spermatophyta</taxon>
        <taxon>Magnoliopsida</taxon>
        <taxon>eudicotyledons</taxon>
        <taxon>Gunneridae</taxon>
        <taxon>Pentapetalae</taxon>
        <taxon>rosids</taxon>
        <taxon>fabids</taxon>
        <taxon>Malpighiales</taxon>
        <taxon>Salicaceae</taxon>
        <taxon>Saliceae</taxon>
        <taxon>Populus</taxon>
    </lineage>
</organism>
<dbReference type="Proteomes" id="UP000006729">
    <property type="component" value="Chromosome 3"/>
</dbReference>
<reference evidence="1 2" key="1">
    <citation type="journal article" date="2006" name="Science">
        <title>The genome of black cottonwood, Populus trichocarpa (Torr. &amp; Gray).</title>
        <authorList>
            <person name="Tuskan G.A."/>
            <person name="Difazio S."/>
            <person name="Jansson S."/>
            <person name="Bohlmann J."/>
            <person name="Grigoriev I."/>
            <person name="Hellsten U."/>
            <person name="Putnam N."/>
            <person name="Ralph S."/>
            <person name="Rombauts S."/>
            <person name="Salamov A."/>
            <person name="Schein J."/>
            <person name="Sterck L."/>
            <person name="Aerts A."/>
            <person name="Bhalerao R.R."/>
            <person name="Bhalerao R.P."/>
            <person name="Blaudez D."/>
            <person name="Boerjan W."/>
            <person name="Brun A."/>
            <person name="Brunner A."/>
            <person name="Busov V."/>
            <person name="Campbell M."/>
            <person name="Carlson J."/>
            <person name="Chalot M."/>
            <person name="Chapman J."/>
            <person name="Chen G.L."/>
            <person name="Cooper D."/>
            <person name="Coutinho P.M."/>
            <person name="Couturier J."/>
            <person name="Covert S."/>
            <person name="Cronk Q."/>
            <person name="Cunningham R."/>
            <person name="Davis J."/>
            <person name="Degroeve S."/>
            <person name="Dejardin A."/>
            <person name="Depamphilis C."/>
            <person name="Detter J."/>
            <person name="Dirks B."/>
            <person name="Dubchak I."/>
            <person name="Duplessis S."/>
            <person name="Ehlting J."/>
            <person name="Ellis B."/>
            <person name="Gendler K."/>
            <person name="Goodstein D."/>
            <person name="Gribskov M."/>
            <person name="Grimwood J."/>
            <person name="Groover A."/>
            <person name="Gunter L."/>
            <person name="Hamberger B."/>
            <person name="Heinze B."/>
            <person name="Helariutta Y."/>
            <person name="Henrissat B."/>
            <person name="Holligan D."/>
            <person name="Holt R."/>
            <person name="Huang W."/>
            <person name="Islam-Faridi N."/>
            <person name="Jones S."/>
            <person name="Jones-Rhoades M."/>
            <person name="Jorgensen R."/>
            <person name="Joshi C."/>
            <person name="Kangasjarvi J."/>
            <person name="Karlsson J."/>
            <person name="Kelleher C."/>
            <person name="Kirkpatrick R."/>
            <person name="Kirst M."/>
            <person name="Kohler A."/>
            <person name="Kalluri U."/>
            <person name="Larimer F."/>
            <person name="Leebens-Mack J."/>
            <person name="Leple J.C."/>
            <person name="Locascio P."/>
            <person name="Lou Y."/>
            <person name="Lucas S."/>
            <person name="Martin F."/>
            <person name="Montanini B."/>
            <person name="Napoli C."/>
            <person name="Nelson D.R."/>
            <person name="Nelson C."/>
            <person name="Nieminen K."/>
            <person name="Nilsson O."/>
            <person name="Pereda V."/>
            <person name="Peter G."/>
            <person name="Philippe R."/>
            <person name="Pilate G."/>
            <person name="Poliakov A."/>
            <person name="Razumovskaya J."/>
            <person name="Richardson P."/>
            <person name="Rinaldi C."/>
            <person name="Ritland K."/>
            <person name="Rouze P."/>
            <person name="Ryaboy D."/>
            <person name="Schmutz J."/>
            <person name="Schrader J."/>
            <person name="Segerman B."/>
            <person name="Shin H."/>
            <person name="Siddiqui A."/>
            <person name="Sterky F."/>
            <person name="Terry A."/>
            <person name="Tsai C.J."/>
            <person name="Uberbacher E."/>
            <person name="Unneberg P."/>
            <person name="Vahala J."/>
            <person name="Wall K."/>
            <person name="Wessler S."/>
            <person name="Yang G."/>
            <person name="Yin T."/>
            <person name="Douglas C."/>
            <person name="Marra M."/>
            <person name="Sandberg G."/>
            <person name="Van de Peer Y."/>
            <person name="Rokhsar D."/>
        </authorList>
    </citation>
    <scope>NUCLEOTIDE SEQUENCE [LARGE SCALE GENOMIC DNA]</scope>
    <source>
        <strain evidence="2">cv. Nisqually</strain>
    </source>
</reference>
<dbReference type="InParanoid" id="A0A3N7FL43"/>
<sequence length="72" mass="9351">MIVAYWSFSWRWRRWWWWFRRILEMTLMIKFCTYFVNGAVERRFSGQFYIIIKLNVCWFKKSNVGRRIQFFY</sequence>
<evidence type="ECO:0000313" key="2">
    <source>
        <dbReference type="Proteomes" id="UP000006729"/>
    </source>
</evidence>
<dbReference type="EMBL" id="CM009292">
    <property type="protein sequence ID" value="RQO87551.1"/>
    <property type="molecule type" value="Genomic_DNA"/>
</dbReference>
<protein>
    <submittedName>
        <fullName evidence="1">Uncharacterized protein</fullName>
    </submittedName>
</protein>
<name>A0A3N7FL43_POPTR</name>
<accession>A0A3N7FL43</accession>
<keyword evidence="2" id="KW-1185">Reference proteome</keyword>
<gene>
    <name evidence="1" type="ORF">POPTR_003G009650</name>
</gene>
<dbReference type="AlphaFoldDB" id="A0A3N7FL43"/>
<proteinExistence type="predicted"/>
<dbReference type="Gramene" id="Potri.003G009650.1.v4.1">
    <property type="protein sequence ID" value="Potri.003G009650.1.v4.1"/>
    <property type="gene ID" value="Potri.003G009650.v4.1"/>
</dbReference>
<evidence type="ECO:0000313" key="1">
    <source>
        <dbReference type="EMBL" id="RQO87551.1"/>
    </source>
</evidence>